<sequence>MRTRILSYLSMQLSAEPFAGHGTRGKMSGWISFRVKKAKRISFLRSPSRGAIVNSPSPTASTRRPSPAWTHPVSALSTILESKAS</sequence>
<dbReference type="AlphaFoldDB" id="A0AA36HDA2"/>
<dbReference type="EMBL" id="CATQJL010000326">
    <property type="protein sequence ID" value="CAJ0608694.1"/>
    <property type="molecule type" value="Genomic_DNA"/>
</dbReference>
<evidence type="ECO:0000313" key="2">
    <source>
        <dbReference type="EMBL" id="CAJ0608694.1"/>
    </source>
</evidence>
<name>A0AA36HDA2_CYLNA</name>
<protein>
    <submittedName>
        <fullName evidence="2">Uncharacterized protein</fullName>
    </submittedName>
</protein>
<evidence type="ECO:0000313" key="3">
    <source>
        <dbReference type="Proteomes" id="UP001176961"/>
    </source>
</evidence>
<gene>
    <name evidence="2" type="ORF">CYNAS_LOCUS20677</name>
</gene>
<reference evidence="2" key="1">
    <citation type="submission" date="2023-07" db="EMBL/GenBank/DDBJ databases">
        <authorList>
            <consortium name="CYATHOMIX"/>
        </authorList>
    </citation>
    <scope>NUCLEOTIDE SEQUENCE</scope>
    <source>
        <strain evidence="2">N/A</strain>
    </source>
</reference>
<organism evidence="2 3">
    <name type="scientific">Cylicocyclus nassatus</name>
    <name type="common">Nematode worm</name>
    <dbReference type="NCBI Taxonomy" id="53992"/>
    <lineage>
        <taxon>Eukaryota</taxon>
        <taxon>Metazoa</taxon>
        <taxon>Ecdysozoa</taxon>
        <taxon>Nematoda</taxon>
        <taxon>Chromadorea</taxon>
        <taxon>Rhabditida</taxon>
        <taxon>Rhabditina</taxon>
        <taxon>Rhabditomorpha</taxon>
        <taxon>Strongyloidea</taxon>
        <taxon>Strongylidae</taxon>
        <taxon>Cylicocyclus</taxon>
    </lineage>
</organism>
<feature type="compositionally biased region" description="Low complexity" evidence="1">
    <location>
        <begin position="55"/>
        <end position="68"/>
    </location>
</feature>
<proteinExistence type="predicted"/>
<evidence type="ECO:0000256" key="1">
    <source>
        <dbReference type="SAM" id="MobiDB-lite"/>
    </source>
</evidence>
<comment type="caution">
    <text evidence="2">The sequence shown here is derived from an EMBL/GenBank/DDBJ whole genome shotgun (WGS) entry which is preliminary data.</text>
</comment>
<feature type="region of interest" description="Disordered" evidence="1">
    <location>
        <begin position="50"/>
        <end position="70"/>
    </location>
</feature>
<keyword evidence="3" id="KW-1185">Reference proteome</keyword>
<dbReference type="Proteomes" id="UP001176961">
    <property type="component" value="Unassembled WGS sequence"/>
</dbReference>
<accession>A0AA36HDA2</accession>